<organism evidence="1 2">
    <name type="scientific">Thanatephorus cucumeris (strain AG1-IA)</name>
    <name type="common">Rice sheath blight fungus</name>
    <name type="synonym">Rhizoctonia solani</name>
    <dbReference type="NCBI Taxonomy" id="983506"/>
    <lineage>
        <taxon>Eukaryota</taxon>
        <taxon>Fungi</taxon>
        <taxon>Dikarya</taxon>
        <taxon>Basidiomycota</taxon>
        <taxon>Agaricomycotina</taxon>
        <taxon>Agaricomycetes</taxon>
        <taxon>Cantharellales</taxon>
        <taxon>Ceratobasidiaceae</taxon>
        <taxon>Rhizoctonia</taxon>
        <taxon>Rhizoctonia solani AG-1</taxon>
    </lineage>
</organism>
<evidence type="ECO:0000313" key="2">
    <source>
        <dbReference type="Proteomes" id="UP000011668"/>
    </source>
</evidence>
<dbReference type="EMBL" id="AFRT01000364">
    <property type="protein sequence ID" value="ELU44281.1"/>
    <property type="molecule type" value="Genomic_DNA"/>
</dbReference>
<dbReference type="AlphaFoldDB" id="L8X1X2"/>
<dbReference type="HOGENOM" id="CLU_2279366_0_0_1"/>
<accession>L8X1X2</accession>
<gene>
    <name evidence="1" type="ORF">AG1IA_01688</name>
</gene>
<dbReference type="Proteomes" id="UP000011668">
    <property type="component" value="Unassembled WGS sequence"/>
</dbReference>
<proteinExistence type="predicted"/>
<protein>
    <submittedName>
        <fullName evidence="1">Uncharacterized protein</fullName>
    </submittedName>
</protein>
<sequence length="102" mass="11102">MAVSACLTSASLRDQPIEGVSFNTRSRVQAYVQHPPKTSETANKKSNNLGASVAGIFIFHGAQRCCVLVSFTADAMFVVLVFDAADPKGLSPRFRIRTRDVR</sequence>
<reference evidence="1 2" key="1">
    <citation type="journal article" date="2013" name="Nat. Commun.">
        <title>The evolution and pathogenic mechanisms of the rice sheath blight pathogen.</title>
        <authorList>
            <person name="Zheng A."/>
            <person name="Lin R."/>
            <person name="Xu L."/>
            <person name="Qin P."/>
            <person name="Tang C."/>
            <person name="Ai P."/>
            <person name="Zhang D."/>
            <person name="Liu Y."/>
            <person name="Sun Z."/>
            <person name="Feng H."/>
            <person name="Wang Y."/>
            <person name="Chen Y."/>
            <person name="Liang X."/>
            <person name="Fu R."/>
            <person name="Li Q."/>
            <person name="Zhang J."/>
            <person name="Yu X."/>
            <person name="Xie Z."/>
            <person name="Ding L."/>
            <person name="Guan P."/>
            <person name="Tang J."/>
            <person name="Liang Y."/>
            <person name="Wang S."/>
            <person name="Deng Q."/>
            <person name="Li S."/>
            <person name="Zhu J."/>
            <person name="Wang L."/>
            <person name="Liu H."/>
            <person name="Li P."/>
        </authorList>
    </citation>
    <scope>NUCLEOTIDE SEQUENCE [LARGE SCALE GENOMIC DNA]</scope>
    <source>
        <strain evidence="2">AG-1 IA</strain>
    </source>
</reference>
<keyword evidence="2" id="KW-1185">Reference proteome</keyword>
<evidence type="ECO:0000313" key="1">
    <source>
        <dbReference type="EMBL" id="ELU44281.1"/>
    </source>
</evidence>
<comment type="caution">
    <text evidence="1">The sequence shown here is derived from an EMBL/GenBank/DDBJ whole genome shotgun (WGS) entry which is preliminary data.</text>
</comment>
<name>L8X1X2_THACA</name>